<dbReference type="AlphaFoldDB" id="A0A521ANM7"/>
<protein>
    <submittedName>
        <fullName evidence="1">Predicted NTP pyrophosphohydrolase, NUDIX family</fullName>
    </submittedName>
</protein>
<sequence>MAMVNAGILLFRRKPHLQLLLAHPGSPMWQKEDEGGWIIPTGSAADNADPLLVAKQQFREIFGFIPDGEYLDLGTAADDEDESIQIWAVAYNLPDDFIFEPYWFEVEWPPNSGKVESFPEMDRIEYFGPFEARRKILPAQSAFIGRLIDRCSRTER</sequence>
<evidence type="ECO:0000313" key="1">
    <source>
        <dbReference type="EMBL" id="SMO36434.1"/>
    </source>
</evidence>
<dbReference type="Gene3D" id="3.90.79.10">
    <property type="entry name" value="Nucleoside Triphosphate Pyrophosphohydrolase"/>
    <property type="match status" value="1"/>
</dbReference>
<organism evidence="1 2">
    <name type="scientific">Fodinibius sediminis</name>
    <dbReference type="NCBI Taxonomy" id="1214077"/>
    <lineage>
        <taxon>Bacteria</taxon>
        <taxon>Pseudomonadati</taxon>
        <taxon>Balneolota</taxon>
        <taxon>Balneolia</taxon>
        <taxon>Balneolales</taxon>
        <taxon>Balneolaceae</taxon>
        <taxon>Fodinibius</taxon>
    </lineage>
</organism>
<dbReference type="SUPFAM" id="SSF55811">
    <property type="entry name" value="Nudix"/>
    <property type="match status" value="1"/>
</dbReference>
<keyword evidence="1" id="KW-0378">Hydrolase</keyword>
<keyword evidence="2" id="KW-1185">Reference proteome</keyword>
<proteinExistence type="predicted"/>
<dbReference type="Proteomes" id="UP000317593">
    <property type="component" value="Unassembled WGS sequence"/>
</dbReference>
<accession>A0A521ANM7</accession>
<reference evidence="1 2" key="1">
    <citation type="submission" date="2017-05" db="EMBL/GenBank/DDBJ databases">
        <authorList>
            <person name="Varghese N."/>
            <person name="Submissions S."/>
        </authorList>
    </citation>
    <scope>NUCLEOTIDE SEQUENCE [LARGE SCALE GENOMIC DNA]</scope>
    <source>
        <strain evidence="1 2">DSM 21194</strain>
    </source>
</reference>
<dbReference type="InterPro" id="IPR015797">
    <property type="entry name" value="NUDIX_hydrolase-like_dom_sf"/>
</dbReference>
<name>A0A521ANM7_9BACT</name>
<dbReference type="GO" id="GO:0016787">
    <property type="term" value="F:hydrolase activity"/>
    <property type="evidence" value="ECO:0007669"/>
    <property type="project" value="UniProtKB-KW"/>
</dbReference>
<dbReference type="EMBL" id="FXTH01000001">
    <property type="protein sequence ID" value="SMO36434.1"/>
    <property type="molecule type" value="Genomic_DNA"/>
</dbReference>
<evidence type="ECO:0000313" key="2">
    <source>
        <dbReference type="Proteomes" id="UP000317593"/>
    </source>
</evidence>
<gene>
    <name evidence="1" type="ORF">SAMN06265218_101239</name>
</gene>